<protein>
    <submittedName>
        <fullName evidence="2">Uncharacterized protein</fullName>
    </submittedName>
</protein>
<feature type="region of interest" description="Disordered" evidence="1">
    <location>
        <begin position="1"/>
        <end position="23"/>
    </location>
</feature>
<reference evidence="2 3" key="1">
    <citation type="journal article" date="2018" name="Front. Plant Sci.">
        <title>Red Clover (Trifolium pratense) and Zigzag Clover (T. medium) - A Picture of Genomic Similarities and Differences.</title>
        <authorList>
            <person name="Dluhosova J."/>
            <person name="Istvanek J."/>
            <person name="Nedelnik J."/>
            <person name="Repkova J."/>
        </authorList>
    </citation>
    <scope>NUCLEOTIDE SEQUENCE [LARGE SCALE GENOMIC DNA]</scope>
    <source>
        <strain evidence="3">cv. 10/8</strain>
        <tissue evidence="2">Leaf</tissue>
    </source>
</reference>
<keyword evidence="3" id="KW-1185">Reference proteome</keyword>
<organism evidence="2 3">
    <name type="scientific">Trifolium medium</name>
    <dbReference type="NCBI Taxonomy" id="97028"/>
    <lineage>
        <taxon>Eukaryota</taxon>
        <taxon>Viridiplantae</taxon>
        <taxon>Streptophyta</taxon>
        <taxon>Embryophyta</taxon>
        <taxon>Tracheophyta</taxon>
        <taxon>Spermatophyta</taxon>
        <taxon>Magnoliopsida</taxon>
        <taxon>eudicotyledons</taxon>
        <taxon>Gunneridae</taxon>
        <taxon>Pentapetalae</taxon>
        <taxon>rosids</taxon>
        <taxon>fabids</taxon>
        <taxon>Fabales</taxon>
        <taxon>Fabaceae</taxon>
        <taxon>Papilionoideae</taxon>
        <taxon>50 kb inversion clade</taxon>
        <taxon>NPAAA clade</taxon>
        <taxon>Hologalegina</taxon>
        <taxon>IRL clade</taxon>
        <taxon>Trifolieae</taxon>
        <taxon>Trifolium</taxon>
    </lineage>
</organism>
<dbReference type="AlphaFoldDB" id="A0A392TPU4"/>
<evidence type="ECO:0000313" key="2">
    <source>
        <dbReference type="EMBL" id="MCI62654.1"/>
    </source>
</evidence>
<sequence>VTDDVVVDDDVDATDVAGDAADA</sequence>
<evidence type="ECO:0000256" key="1">
    <source>
        <dbReference type="SAM" id="MobiDB-lite"/>
    </source>
</evidence>
<evidence type="ECO:0000313" key="3">
    <source>
        <dbReference type="Proteomes" id="UP000265520"/>
    </source>
</evidence>
<name>A0A392TPU4_9FABA</name>
<dbReference type="EMBL" id="LXQA010622801">
    <property type="protein sequence ID" value="MCI62654.1"/>
    <property type="molecule type" value="Genomic_DNA"/>
</dbReference>
<feature type="non-terminal residue" evidence="2">
    <location>
        <position position="1"/>
    </location>
</feature>
<accession>A0A392TPU4</accession>
<feature type="non-terminal residue" evidence="2">
    <location>
        <position position="23"/>
    </location>
</feature>
<feature type="compositionally biased region" description="Acidic residues" evidence="1">
    <location>
        <begin position="1"/>
        <end position="13"/>
    </location>
</feature>
<feature type="compositionally biased region" description="Low complexity" evidence="1">
    <location>
        <begin position="14"/>
        <end position="23"/>
    </location>
</feature>
<proteinExistence type="predicted"/>
<dbReference type="Proteomes" id="UP000265520">
    <property type="component" value="Unassembled WGS sequence"/>
</dbReference>
<comment type="caution">
    <text evidence="2">The sequence shown here is derived from an EMBL/GenBank/DDBJ whole genome shotgun (WGS) entry which is preliminary data.</text>
</comment>